<feature type="domain" description="SUF system FeS cluster assembly SufBD core" evidence="3">
    <location>
        <begin position="144"/>
        <end position="371"/>
    </location>
</feature>
<dbReference type="KEGG" id="ari:UM93_03985"/>
<keyword evidence="5" id="KW-1185">Reference proteome</keyword>
<dbReference type="NCBIfam" id="TIGR01981">
    <property type="entry name" value="sufD"/>
    <property type="match status" value="1"/>
</dbReference>
<proteinExistence type="inferred from homology"/>
<dbReference type="SUPFAM" id="SSF101960">
    <property type="entry name" value="Stabilizer of iron transporter SufD"/>
    <property type="match status" value="1"/>
</dbReference>
<dbReference type="InterPro" id="IPR011542">
    <property type="entry name" value="SUF_FeS_clus_asmbl_SufD"/>
</dbReference>
<protein>
    <submittedName>
        <fullName evidence="4">ABC transporter permease</fullName>
    </submittedName>
</protein>
<dbReference type="InterPro" id="IPR000825">
    <property type="entry name" value="SUF_FeS_clus_asmbl_SufBD_core"/>
</dbReference>
<organism evidence="4 5">
    <name type="scientific">Psychromicrobium lacuslunae</name>
    <dbReference type="NCBI Taxonomy" id="1618207"/>
    <lineage>
        <taxon>Bacteria</taxon>
        <taxon>Bacillati</taxon>
        <taxon>Actinomycetota</taxon>
        <taxon>Actinomycetes</taxon>
        <taxon>Micrococcales</taxon>
        <taxon>Micrococcaceae</taxon>
        <taxon>Psychromicrobium</taxon>
    </lineage>
</organism>
<dbReference type="GO" id="GO:0016226">
    <property type="term" value="P:iron-sulfur cluster assembly"/>
    <property type="evidence" value="ECO:0007669"/>
    <property type="project" value="InterPro"/>
</dbReference>
<dbReference type="HOGENOM" id="CLU_026231_6_0_11"/>
<dbReference type="PATRIC" id="fig|1618207.4.peg.811"/>
<dbReference type="Proteomes" id="UP000061839">
    <property type="component" value="Chromosome"/>
</dbReference>
<dbReference type="EMBL" id="CP011005">
    <property type="protein sequence ID" value="AJT40881.1"/>
    <property type="molecule type" value="Genomic_DNA"/>
</dbReference>
<evidence type="ECO:0000313" key="4">
    <source>
        <dbReference type="EMBL" id="AJT40881.1"/>
    </source>
</evidence>
<dbReference type="InterPro" id="IPR055346">
    <property type="entry name" value="Fe-S_cluster_assembly_SufBD"/>
</dbReference>
<dbReference type="InterPro" id="IPR037284">
    <property type="entry name" value="SUF_FeS_clus_asmbl_SufBD_sf"/>
</dbReference>
<evidence type="ECO:0000256" key="1">
    <source>
        <dbReference type="ARBA" id="ARBA00043967"/>
    </source>
</evidence>
<dbReference type="AlphaFoldDB" id="A0A0D4BXN1"/>
<evidence type="ECO:0000256" key="2">
    <source>
        <dbReference type="SAM" id="MobiDB-lite"/>
    </source>
</evidence>
<dbReference type="PANTHER" id="PTHR43575">
    <property type="entry name" value="PROTEIN ABCI7, CHLOROPLASTIC"/>
    <property type="match status" value="1"/>
</dbReference>
<comment type="similarity">
    <text evidence="1">Belongs to the iron-sulfur cluster assembly SufBD family.</text>
</comment>
<feature type="region of interest" description="Disordered" evidence="2">
    <location>
        <begin position="1"/>
        <end position="25"/>
    </location>
</feature>
<sequence length="403" mass="43341">MSTPVIAGMSEEGETLLDSKVDKHHSHGTEVMASRAERLTSFTVADFKVPSGFEEEWRFTPVKKLANLFSETPSEQGAASYQVEIPSNIVERALAVNQAPRGTVLVPADRAAAVASADVAEAHYFGIPADAELTEPLKLTITGQGEGRRANSHCVLEAGANSRAVVILDHHGSADFNGNLEIIVGEGAELTVVSVQRWEDTAKHLGQHDAAVGKDAKFKHVAVSLGGAIVRLNVNARYAGEGAEAELFGLYFADAGQHLEHRTFIDHNLPNSKSNVLYKGALQGADAHTVWVGDVLIQKQAIGTDSYEKNQNLILTDGARADSVPNLEIETGLIEGAGHASSTGRFDDEHLFYLMARGISERDARRLVVRGYLNEIIQKIKVPALEEELAAALERELEASGAL</sequence>
<gene>
    <name evidence="4" type="ORF">UM93_03985</name>
</gene>
<reference evidence="4 5" key="1">
    <citation type="journal article" date="2015" name="Genome Announc.">
        <title>Complete Genome Sequencing of Protease-Producing Novel Arthrobacter sp. Strain IHBB 11108 Using PacBio Single-Molecule Real-Time Sequencing Technology.</title>
        <authorList>
            <person name="Kiran S."/>
            <person name="Swarnkar M.K."/>
            <person name="Pal M."/>
            <person name="Thakur R."/>
            <person name="Tewari R."/>
            <person name="Singh A.K."/>
            <person name="Gulati A."/>
        </authorList>
    </citation>
    <scope>NUCLEOTIDE SEQUENCE [LARGE SCALE GENOMIC DNA]</scope>
    <source>
        <strain evidence="4 5">IHBB 11108</strain>
    </source>
</reference>
<dbReference type="Pfam" id="PF01458">
    <property type="entry name" value="SUFBD_core"/>
    <property type="match status" value="1"/>
</dbReference>
<dbReference type="PANTHER" id="PTHR43575:SF1">
    <property type="entry name" value="PROTEIN ABCI7, CHLOROPLASTIC"/>
    <property type="match status" value="1"/>
</dbReference>
<accession>A0A0D4BXN1</accession>
<name>A0A0D4BXN1_9MICC</name>
<evidence type="ECO:0000313" key="5">
    <source>
        <dbReference type="Proteomes" id="UP000061839"/>
    </source>
</evidence>
<evidence type="ECO:0000259" key="3">
    <source>
        <dbReference type="Pfam" id="PF01458"/>
    </source>
</evidence>
<dbReference type="STRING" id="1618207.UM93_03985"/>